<dbReference type="AlphaFoldDB" id="A0AAV4UYP0"/>
<dbReference type="Gene3D" id="3.80.10.10">
    <property type="entry name" value="Ribonuclease Inhibitor"/>
    <property type="match status" value="1"/>
</dbReference>
<dbReference type="EMBL" id="BPLR01013697">
    <property type="protein sequence ID" value="GIY63032.1"/>
    <property type="molecule type" value="Genomic_DNA"/>
</dbReference>
<protein>
    <submittedName>
        <fullName evidence="2">Uncharacterized protein</fullName>
    </submittedName>
</protein>
<dbReference type="SMART" id="SM00367">
    <property type="entry name" value="LRR_CC"/>
    <property type="match status" value="2"/>
</dbReference>
<dbReference type="InterPro" id="IPR032675">
    <property type="entry name" value="LRR_dom_sf"/>
</dbReference>
<dbReference type="GO" id="GO:0019005">
    <property type="term" value="C:SCF ubiquitin ligase complex"/>
    <property type="evidence" value="ECO:0007669"/>
    <property type="project" value="TreeGrafter"/>
</dbReference>
<dbReference type="PANTHER" id="PTHR13318:SF193">
    <property type="entry name" value="F-BOX_LRR-REPEAT PROTEIN 16"/>
    <property type="match status" value="1"/>
</dbReference>
<dbReference type="PANTHER" id="PTHR13318">
    <property type="entry name" value="PARTNER OF PAIRED, ISOFORM B-RELATED"/>
    <property type="match status" value="1"/>
</dbReference>
<evidence type="ECO:0000256" key="1">
    <source>
        <dbReference type="SAM" id="MobiDB-lite"/>
    </source>
</evidence>
<sequence>MNSTCRPTTSRDSALCYFSPKQTTSLCVLRLRSCWELTNHGLLNLVHALPQPRAAVSVRLLKISDDGVELLAENLRQLRSLDLSWCPRVSDAALESIACELSQLEELTLDRNMRGFCLTSSFIRMPGNTTGERFSCHGNSITHSRPRKEPSDGRAGSFGRRPVTADL</sequence>
<dbReference type="Proteomes" id="UP001054945">
    <property type="component" value="Unassembled WGS sequence"/>
</dbReference>
<name>A0AAV4UYP0_CAEEX</name>
<evidence type="ECO:0000313" key="2">
    <source>
        <dbReference type="EMBL" id="GIY63032.1"/>
    </source>
</evidence>
<reference evidence="2 3" key="1">
    <citation type="submission" date="2021-06" db="EMBL/GenBank/DDBJ databases">
        <title>Caerostris extrusa draft genome.</title>
        <authorList>
            <person name="Kono N."/>
            <person name="Arakawa K."/>
        </authorList>
    </citation>
    <scope>NUCLEOTIDE SEQUENCE [LARGE SCALE GENOMIC DNA]</scope>
</reference>
<dbReference type="SUPFAM" id="SSF52047">
    <property type="entry name" value="RNI-like"/>
    <property type="match status" value="1"/>
</dbReference>
<evidence type="ECO:0000313" key="3">
    <source>
        <dbReference type="Proteomes" id="UP001054945"/>
    </source>
</evidence>
<keyword evidence="3" id="KW-1185">Reference proteome</keyword>
<comment type="caution">
    <text evidence="2">The sequence shown here is derived from an EMBL/GenBank/DDBJ whole genome shotgun (WGS) entry which is preliminary data.</text>
</comment>
<gene>
    <name evidence="2" type="primary">Baya_15529</name>
    <name evidence="2" type="ORF">CEXT_460011</name>
</gene>
<accession>A0AAV4UYP0</accession>
<feature type="region of interest" description="Disordered" evidence="1">
    <location>
        <begin position="137"/>
        <end position="167"/>
    </location>
</feature>
<organism evidence="2 3">
    <name type="scientific">Caerostris extrusa</name>
    <name type="common">Bark spider</name>
    <name type="synonym">Caerostris bankana</name>
    <dbReference type="NCBI Taxonomy" id="172846"/>
    <lineage>
        <taxon>Eukaryota</taxon>
        <taxon>Metazoa</taxon>
        <taxon>Ecdysozoa</taxon>
        <taxon>Arthropoda</taxon>
        <taxon>Chelicerata</taxon>
        <taxon>Arachnida</taxon>
        <taxon>Araneae</taxon>
        <taxon>Araneomorphae</taxon>
        <taxon>Entelegynae</taxon>
        <taxon>Araneoidea</taxon>
        <taxon>Araneidae</taxon>
        <taxon>Caerostris</taxon>
    </lineage>
</organism>
<dbReference type="InterPro" id="IPR006553">
    <property type="entry name" value="Leu-rich_rpt_Cys-con_subtyp"/>
</dbReference>
<proteinExistence type="predicted"/>
<dbReference type="GO" id="GO:0031146">
    <property type="term" value="P:SCF-dependent proteasomal ubiquitin-dependent protein catabolic process"/>
    <property type="evidence" value="ECO:0007669"/>
    <property type="project" value="TreeGrafter"/>
</dbReference>